<dbReference type="InterPro" id="IPR003439">
    <property type="entry name" value="ABC_transporter-like_ATP-bd"/>
</dbReference>
<dbReference type="GO" id="GO:0008239">
    <property type="term" value="F:dipeptidyl-peptidase activity"/>
    <property type="evidence" value="ECO:0007669"/>
    <property type="project" value="InterPro"/>
</dbReference>
<keyword evidence="5" id="KW-0067">ATP-binding</keyword>
<evidence type="ECO:0000256" key="4">
    <source>
        <dbReference type="ARBA" id="ARBA00022801"/>
    </source>
</evidence>
<dbReference type="SUPFAM" id="SSF52540">
    <property type="entry name" value="P-loop containing nucleoside triphosphate hydrolases"/>
    <property type="match status" value="1"/>
</dbReference>
<dbReference type="SUPFAM" id="SSF53474">
    <property type="entry name" value="alpha/beta-Hydrolases"/>
    <property type="match status" value="1"/>
</dbReference>
<dbReference type="Pfam" id="PF00005">
    <property type="entry name" value="ABC_tran"/>
    <property type="match status" value="1"/>
</dbReference>
<dbReference type="PANTHER" id="PTHR43335">
    <property type="entry name" value="ABC TRANSPORTER, ATP-BINDING PROTEIN"/>
    <property type="match status" value="1"/>
</dbReference>
<comment type="caution">
    <text evidence="9">The sequence shown here is derived from an EMBL/GenBank/DDBJ whole genome shotgun (WGS) entry which is preliminary data.</text>
</comment>
<comment type="similarity">
    <text evidence="1">Belongs to the ABC transporter superfamily.</text>
</comment>
<evidence type="ECO:0000256" key="1">
    <source>
        <dbReference type="ARBA" id="ARBA00005417"/>
    </source>
</evidence>
<keyword evidence="4 9" id="KW-0378">Hydrolase</keyword>
<keyword evidence="2" id="KW-0813">Transport</keyword>
<evidence type="ECO:0000256" key="5">
    <source>
        <dbReference type="ARBA" id="ARBA00022840"/>
    </source>
</evidence>
<dbReference type="Gene3D" id="3.40.50.300">
    <property type="entry name" value="P-loop containing nucleotide triphosphate hydrolases"/>
    <property type="match status" value="1"/>
</dbReference>
<evidence type="ECO:0000256" key="2">
    <source>
        <dbReference type="ARBA" id="ARBA00022448"/>
    </source>
</evidence>
<dbReference type="AlphaFoldDB" id="A0A5C8ZHR2"/>
<feature type="domain" description="ABC transporter" evidence="8">
    <location>
        <begin position="704"/>
        <end position="932"/>
    </location>
</feature>
<dbReference type="InterPro" id="IPR029058">
    <property type="entry name" value="AB_hydrolase_fold"/>
</dbReference>
<dbReference type="Gene3D" id="2.60.120.260">
    <property type="entry name" value="Galactose-binding domain-like"/>
    <property type="match status" value="1"/>
</dbReference>
<feature type="compositionally biased region" description="Gly residues" evidence="6">
    <location>
        <begin position="416"/>
        <end position="427"/>
    </location>
</feature>
<dbReference type="InterPro" id="IPR027417">
    <property type="entry name" value="P-loop_NTPase"/>
</dbReference>
<sequence length="1006" mass="99943">MRGARPWRPRLVAAAAAALVGLGALGAAGPAAASSTSPSASPSSTPTDTPVEGVREEPLTVPVGPEPGGAQVTIDATLYEPDAASQASPSPAVLLAHGFGGSKADLAAQGRSLAQAGYVALAYTARGFGASGGNVHLDDPDYEVADARALVDLLAQRPEVQQDGPGDPRVGVAGASYGGAVGLLLAGTDPRVDAVASGITWSDLSSALDPQAAQGQSGGVFKAGWASQLLTSLTGSALDSARSATSATATATASGTSGGGTGGGAQLGVSTAACGRLAPDLCRGYLQAAETGVVPDSLRAQLARSAPAAVLPDSRAAVLLVQGEGDSLFGLGDSLTNAEAAQRSGAPVSVAWVGGGHDGGFDGAAFDDRARTWFDEHLRAGASAGAQTGEPAGSGESAGDPTAAFSVAVPRQSLFGGRGGGGGGGGSTPDERTLDAVPPLAGTAQQMALSPAAPSGQQGRQGQGGQQAQQGPQLVLSPAGGRPAAMTALPGLGDVASLVGLAAGGGFSTAVLPGQAAVFETEPLEQPLTLLGASSVRLSVTSNTDDAVLFASLSDVSPDGSTALPSGLVAPLRVTTTPGQPTTVDVSLPAVVRDVAAGHRLRLVVATTDSAYAVPTDPRVYGVGLADGQLAVAAAPAAISEPTGDSVDVPWAHVLALAGVVLAALALALVDAARRRRRPAAGGAHDGALETTGAGRGDLDDVVLEVSGLEKVYGDGFRAVDGVSFTVRRGQVVGLLGPNGAGKTTTLRMLMGLLRPSAGSLEVLGQRVKPGSPVLARVGALVEGPGFLPHLSGLANLRLFWASTGRPAADARFEEALEVAGLGDAVHRRVRGYSQGMRQRLGIAQAMLGFPDLLVLDEPTNGLDPPQITAMRQVLRDYAATGRTVLVSSHLLSEVEATCSHAVVMARGRVLAAGSVAELVAGSGEVLVSVGEGQVDRAVEVLREVLGRDDDGGRVLGVRDGGVLVAPGASGTGGLVAALVASGVQVDLVVPQRHLEEVFLELVAAP</sequence>
<dbReference type="InterPro" id="IPR013736">
    <property type="entry name" value="Xaa-Pro_dipept_C"/>
</dbReference>
<evidence type="ECO:0000256" key="6">
    <source>
        <dbReference type="SAM" id="MobiDB-lite"/>
    </source>
</evidence>
<feature type="signal peptide" evidence="7">
    <location>
        <begin position="1"/>
        <end position="33"/>
    </location>
</feature>
<dbReference type="PANTHER" id="PTHR43335:SF4">
    <property type="entry name" value="ABC TRANSPORTER, ATP-BINDING PROTEIN"/>
    <property type="match status" value="1"/>
</dbReference>
<dbReference type="InterPro" id="IPR017871">
    <property type="entry name" value="ABC_transporter-like_CS"/>
</dbReference>
<evidence type="ECO:0000256" key="7">
    <source>
        <dbReference type="SAM" id="SignalP"/>
    </source>
</evidence>
<dbReference type="SMART" id="SM00939">
    <property type="entry name" value="PepX_C"/>
    <property type="match status" value="1"/>
</dbReference>
<dbReference type="EMBL" id="VKAC01000004">
    <property type="protein sequence ID" value="TXR56711.1"/>
    <property type="molecule type" value="Genomic_DNA"/>
</dbReference>
<feature type="chain" id="PRO_5023004001" evidence="7">
    <location>
        <begin position="34"/>
        <end position="1006"/>
    </location>
</feature>
<gene>
    <name evidence="9" type="ORF">FMM08_08155</name>
</gene>
<dbReference type="SUPFAM" id="SSF49785">
    <property type="entry name" value="Galactose-binding domain-like"/>
    <property type="match status" value="1"/>
</dbReference>
<dbReference type="Proteomes" id="UP000321234">
    <property type="component" value="Unassembled WGS sequence"/>
</dbReference>
<dbReference type="GO" id="GO:0016887">
    <property type="term" value="F:ATP hydrolysis activity"/>
    <property type="evidence" value="ECO:0007669"/>
    <property type="project" value="InterPro"/>
</dbReference>
<dbReference type="Pfam" id="PF08530">
    <property type="entry name" value="PepX_C"/>
    <property type="match status" value="1"/>
</dbReference>
<organism evidence="9 10">
    <name type="scientific">Quadrisphaera setariae</name>
    <dbReference type="NCBI Taxonomy" id="2593304"/>
    <lineage>
        <taxon>Bacteria</taxon>
        <taxon>Bacillati</taxon>
        <taxon>Actinomycetota</taxon>
        <taxon>Actinomycetes</taxon>
        <taxon>Kineosporiales</taxon>
        <taxon>Kineosporiaceae</taxon>
        <taxon>Quadrisphaera</taxon>
    </lineage>
</organism>
<dbReference type="PROSITE" id="PS50893">
    <property type="entry name" value="ABC_TRANSPORTER_2"/>
    <property type="match status" value="1"/>
</dbReference>
<dbReference type="InterPro" id="IPR003593">
    <property type="entry name" value="AAA+_ATPase"/>
</dbReference>
<proteinExistence type="inferred from homology"/>
<keyword evidence="7" id="KW-0732">Signal</keyword>
<protein>
    <submittedName>
        <fullName evidence="9">Alpha/beta fold hydrolase</fullName>
    </submittedName>
</protein>
<dbReference type="InterPro" id="IPR000383">
    <property type="entry name" value="Xaa-Pro-like_dom"/>
</dbReference>
<feature type="region of interest" description="Disordered" evidence="6">
    <location>
        <begin position="28"/>
        <end position="68"/>
    </location>
</feature>
<keyword evidence="3" id="KW-0547">Nucleotide-binding</keyword>
<dbReference type="CDD" id="cd03268">
    <property type="entry name" value="ABC_BcrA_bacitracin_resist"/>
    <property type="match status" value="1"/>
</dbReference>
<feature type="region of interest" description="Disordered" evidence="6">
    <location>
        <begin position="414"/>
        <end position="482"/>
    </location>
</feature>
<dbReference type="GO" id="GO:0005524">
    <property type="term" value="F:ATP binding"/>
    <property type="evidence" value="ECO:0007669"/>
    <property type="project" value="UniProtKB-KW"/>
</dbReference>
<dbReference type="SMART" id="SM00382">
    <property type="entry name" value="AAA"/>
    <property type="match status" value="1"/>
</dbReference>
<dbReference type="Pfam" id="PF02129">
    <property type="entry name" value="Peptidase_S15"/>
    <property type="match status" value="1"/>
</dbReference>
<reference evidence="9 10" key="1">
    <citation type="submission" date="2019-07" db="EMBL/GenBank/DDBJ databases">
        <title>Quadrisphaera sp. strain DD2A genome sequencing and assembly.</title>
        <authorList>
            <person name="Kim I."/>
        </authorList>
    </citation>
    <scope>NUCLEOTIDE SEQUENCE [LARGE SCALE GENOMIC DNA]</scope>
    <source>
        <strain evidence="9 10">DD2A</strain>
    </source>
</reference>
<dbReference type="PROSITE" id="PS00211">
    <property type="entry name" value="ABC_TRANSPORTER_1"/>
    <property type="match status" value="1"/>
</dbReference>
<feature type="compositionally biased region" description="Low complexity" evidence="6">
    <location>
        <begin position="28"/>
        <end position="46"/>
    </location>
</feature>
<accession>A0A5C8ZHR2</accession>
<keyword evidence="10" id="KW-1185">Reference proteome</keyword>
<dbReference type="RefSeq" id="WP_147925840.1">
    <property type="nucleotide sequence ID" value="NZ_VKAC01000004.1"/>
</dbReference>
<dbReference type="InterPro" id="IPR008979">
    <property type="entry name" value="Galactose-bd-like_sf"/>
</dbReference>
<dbReference type="Gene3D" id="3.40.50.1820">
    <property type="entry name" value="alpha/beta hydrolase"/>
    <property type="match status" value="1"/>
</dbReference>
<evidence type="ECO:0000259" key="8">
    <source>
        <dbReference type="PROSITE" id="PS50893"/>
    </source>
</evidence>
<evidence type="ECO:0000313" key="10">
    <source>
        <dbReference type="Proteomes" id="UP000321234"/>
    </source>
</evidence>
<evidence type="ECO:0000256" key="3">
    <source>
        <dbReference type="ARBA" id="ARBA00022741"/>
    </source>
</evidence>
<evidence type="ECO:0000313" key="9">
    <source>
        <dbReference type="EMBL" id="TXR56711.1"/>
    </source>
</evidence>
<dbReference type="OrthoDB" id="9804819at2"/>
<name>A0A5C8ZHR2_9ACTN</name>